<dbReference type="OrthoDB" id="5419162at2759"/>
<evidence type="ECO:0000313" key="3">
    <source>
        <dbReference type="Proteomes" id="UP000002668"/>
    </source>
</evidence>
<dbReference type="OMA" id="FVEDPWA"/>
<name>E5ACS6_LEPMJ</name>
<gene>
    <name evidence="2" type="ORF">LEMA_P010650.1</name>
</gene>
<sequence>MDGEEDIDIAAAMGFGSFGNTNKRKYDRTQSPIASADDASGANSTQLGVRPKKFASTQQEAPENSKPSGSNDHSTTDDLSNPLSPESTPHQPHEQPSAMEMVSFGGPPITRNELNALKFGVQDENGDTAYFLPNFVEDPWASLKNFLYTEKCFNVSIPRGTVTYLYQEVFQRIDCVQHVKLWAMRRSRTIENSSQP</sequence>
<organism evidence="2 3">
    <name type="scientific">Leptosphaeria maculans (strain JN3 / isolate v23.1.3 / race Av1-4-5-6-7-8)</name>
    <name type="common">Blackleg fungus</name>
    <name type="synonym">Phoma lingam</name>
    <dbReference type="NCBI Taxonomy" id="985895"/>
    <lineage>
        <taxon>Eukaryota</taxon>
        <taxon>Fungi</taxon>
        <taxon>Dikarya</taxon>
        <taxon>Ascomycota</taxon>
        <taxon>Pezizomycotina</taxon>
        <taxon>Dothideomycetes</taxon>
        <taxon>Pleosporomycetidae</taxon>
        <taxon>Pleosporales</taxon>
        <taxon>Pleosporineae</taxon>
        <taxon>Leptosphaeriaceae</taxon>
        <taxon>Plenodomus</taxon>
        <taxon>Plenodomus lingam/Leptosphaeria maculans species complex</taxon>
    </lineage>
</organism>
<dbReference type="HOGENOM" id="CLU_112573_0_0_1"/>
<evidence type="ECO:0000313" key="2">
    <source>
        <dbReference type="EMBL" id="CBY02278.1"/>
    </source>
</evidence>
<dbReference type="eggNOG" id="ENOG502SZS0">
    <property type="taxonomic scope" value="Eukaryota"/>
</dbReference>
<evidence type="ECO:0000256" key="1">
    <source>
        <dbReference type="SAM" id="MobiDB-lite"/>
    </source>
</evidence>
<dbReference type="InParanoid" id="E5ACS6"/>
<protein>
    <submittedName>
        <fullName evidence="2">Uncharacterized protein</fullName>
    </submittedName>
</protein>
<reference evidence="3" key="1">
    <citation type="journal article" date="2011" name="Nat. Commun.">
        <title>Effector diversification within compartments of the Leptosphaeria maculans genome affected by Repeat-Induced Point mutations.</title>
        <authorList>
            <person name="Rouxel T."/>
            <person name="Grandaubert J."/>
            <person name="Hane J.K."/>
            <person name="Hoede C."/>
            <person name="van de Wouw A.P."/>
            <person name="Couloux A."/>
            <person name="Dominguez V."/>
            <person name="Anthouard V."/>
            <person name="Bally P."/>
            <person name="Bourras S."/>
            <person name="Cozijnsen A.J."/>
            <person name="Ciuffetti L.M."/>
            <person name="Degrave A."/>
            <person name="Dilmaghani A."/>
            <person name="Duret L."/>
            <person name="Fudal I."/>
            <person name="Goodwin S.B."/>
            <person name="Gout L."/>
            <person name="Glaser N."/>
            <person name="Linglin J."/>
            <person name="Kema G.H.J."/>
            <person name="Lapalu N."/>
            <person name="Lawrence C.B."/>
            <person name="May K."/>
            <person name="Meyer M."/>
            <person name="Ollivier B."/>
            <person name="Poulain J."/>
            <person name="Schoch C.L."/>
            <person name="Simon A."/>
            <person name="Spatafora J.W."/>
            <person name="Stachowiak A."/>
            <person name="Turgeon B.G."/>
            <person name="Tyler B.M."/>
            <person name="Vincent D."/>
            <person name="Weissenbach J."/>
            <person name="Amselem J."/>
            <person name="Quesneville H."/>
            <person name="Oliver R.P."/>
            <person name="Wincker P."/>
            <person name="Balesdent M.-H."/>
            <person name="Howlett B.J."/>
        </authorList>
    </citation>
    <scope>NUCLEOTIDE SEQUENCE [LARGE SCALE GENOMIC DNA]</scope>
    <source>
        <strain evidence="3">JN3 / isolate v23.1.3 / race Av1-4-5-6-7-8</strain>
    </source>
</reference>
<dbReference type="Proteomes" id="UP000002668">
    <property type="component" value="Genome"/>
</dbReference>
<feature type="region of interest" description="Disordered" evidence="1">
    <location>
        <begin position="13"/>
        <end position="101"/>
    </location>
</feature>
<dbReference type="AlphaFoldDB" id="E5ACS6"/>
<keyword evidence="3" id="KW-1185">Reference proteome</keyword>
<dbReference type="EMBL" id="FP929139">
    <property type="protein sequence ID" value="CBY02278.1"/>
    <property type="molecule type" value="Genomic_DNA"/>
</dbReference>
<dbReference type="VEuPathDB" id="FungiDB:LEMA_P010650.1"/>
<feature type="compositionally biased region" description="Polar residues" evidence="1">
    <location>
        <begin position="55"/>
        <end position="90"/>
    </location>
</feature>
<proteinExistence type="predicted"/>
<accession>E5ACS6</accession>